<feature type="non-terminal residue" evidence="2">
    <location>
        <position position="286"/>
    </location>
</feature>
<dbReference type="AlphaFoldDB" id="A0A382HYW5"/>
<organism evidence="2">
    <name type="scientific">marine metagenome</name>
    <dbReference type="NCBI Taxonomy" id="408172"/>
    <lineage>
        <taxon>unclassified sequences</taxon>
        <taxon>metagenomes</taxon>
        <taxon>ecological metagenomes</taxon>
    </lineage>
</organism>
<reference evidence="2" key="1">
    <citation type="submission" date="2018-05" db="EMBL/GenBank/DDBJ databases">
        <authorList>
            <person name="Lanie J.A."/>
            <person name="Ng W.-L."/>
            <person name="Kazmierczak K.M."/>
            <person name="Andrzejewski T.M."/>
            <person name="Davidsen T.M."/>
            <person name="Wayne K.J."/>
            <person name="Tettelin H."/>
            <person name="Glass J.I."/>
            <person name="Rusch D."/>
            <person name="Podicherti R."/>
            <person name="Tsui H.-C.T."/>
            <person name="Winkler M.E."/>
        </authorList>
    </citation>
    <scope>NUCLEOTIDE SEQUENCE</scope>
</reference>
<proteinExistence type="predicted"/>
<evidence type="ECO:0000313" key="2">
    <source>
        <dbReference type="EMBL" id="SVB91651.1"/>
    </source>
</evidence>
<dbReference type="EMBL" id="UINC01063721">
    <property type="protein sequence ID" value="SVB91651.1"/>
    <property type="molecule type" value="Genomic_DNA"/>
</dbReference>
<accession>A0A382HYW5</accession>
<sequence length="286" mass="31568">MGCDMKKFFLLMALILSMSSLQLGAAVAYQKGMHTTEFNGKCSDNRPRSKDVHMAAIENAKKAAWNNYTAKFSAEKTEKYMANSDAFTSNLDKFITEYAILETRCSKSKRTYTVALKASINQTMVNVTLAQLSGSQGTSSAVAGQRIVSYVIARKVQEAKTFDARESLQSETITSIDADEDSVSDGSSTSFSGQTTERSKVTTGGSTVRKSEKRTYEIGDQTNARNQLDNALKRVKMRPVRPDFLIRLTGESYFDDVRKEFAGLTESGEANISEATRNNIVEALMH</sequence>
<evidence type="ECO:0000256" key="1">
    <source>
        <dbReference type="SAM" id="MobiDB-lite"/>
    </source>
</evidence>
<gene>
    <name evidence="2" type="ORF">METZ01_LOCUS244505</name>
</gene>
<name>A0A382HYW5_9ZZZZ</name>
<feature type="region of interest" description="Disordered" evidence="1">
    <location>
        <begin position="173"/>
        <end position="222"/>
    </location>
</feature>
<protein>
    <submittedName>
        <fullName evidence="2">Uncharacterized protein</fullName>
    </submittedName>
</protein>
<feature type="compositionally biased region" description="Polar residues" evidence="1">
    <location>
        <begin position="193"/>
        <end position="208"/>
    </location>
</feature>